<keyword evidence="3" id="KW-1185">Reference proteome</keyword>
<protein>
    <submittedName>
        <fullName evidence="2">Uncharacterized protein</fullName>
    </submittedName>
</protein>
<dbReference type="Proteomes" id="UP001642360">
    <property type="component" value="Unassembled WGS sequence"/>
</dbReference>
<sequence length="119" mass="13638">MKTQQAQIKKQMSQMEAKFEAQQRQFEVFLVQMRAMGMSIPEPVHKNTDPLQVEKVPDASSTHNINSHRSSMRSESRSLAVRDTEFRGHSRASSFGQVHQQKKAKLQRVNNHAVKLPPN</sequence>
<dbReference type="AlphaFoldDB" id="A0ABC8T872"/>
<reference evidence="2 3" key="1">
    <citation type="submission" date="2024-02" db="EMBL/GenBank/DDBJ databases">
        <authorList>
            <person name="Vignale AGUSTIN F."/>
            <person name="Sosa J E."/>
            <person name="Modenutti C."/>
        </authorList>
    </citation>
    <scope>NUCLEOTIDE SEQUENCE [LARGE SCALE GENOMIC DNA]</scope>
</reference>
<name>A0ABC8T872_9AQUA</name>
<dbReference type="EMBL" id="CAUOFW020003992">
    <property type="protein sequence ID" value="CAK9163317.1"/>
    <property type="molecule type" value="Genomic_DNA"/>
</dbReference>
<organism evidence="2 3">
    <name type="scientific">Ilex paraguariensis</name>
    <name type="common">yerba mate</name>
    <dbReference type="NCBI Taxonomy" id="185542"/>
    <lineage>
        <taxon>Eukaryota</taxon>
        <taxon>Viridiplantae</taxon>
        <taxon>Streptophyta</taxon>
        <taxon>Embryophyta</taxon>
        <taxon>Tracheophyta</taxon>
        <taxon>Spermatophyta</taxon>
        <taxon>Magnoliopsida</taxon>
        <taxon>eudicotyledons</taxon>
        <taxon>Gunneridae</taxon>
        <taxon>Pentapetalae</taxon>
        <taxon>asterids</taxon>
        <taxon>campanulids</taxon>
        <taxon>Aquifoliales</taxon>
        <taxon>Aquifoliaceae</taxon>
        <taxon>Ilex</taxon>
    </lineage>
</organism>
<comment type="caution">
    <text evidence="2">The sequence shown here is derived from an EMBL/GenBank/DDBJ whole genome shotgun (WGS) entry which is preliminary data.</text>
</comment>
<evidence type="ECO:0000256" key="1">
    <source>
        <dbReference type="SAM" id="MobiDB-lite"/>
    </source>
</evidence>
<gene>
    <name evidence="2" type="ORF">ILEXP_LOCUS32358</name>
</gene>
<accession>A0ABC8T872</accession>
<evidence type="ECO:0000313" key="2">
    <source>
        <dbReference type="EMBL" id="CAK9163317.1"/>
    </source>
</evidence>
<feature type="compositionally biased region" description="Basic and acidic residues" evidence="1">
    <location>
        <begin position="72"/>
        <end position="88"/>
    </location>
</feature>
<proteinExistence type="predicted"/>
<evidence type="ECO:0000313" key="3">
    <source>
        <dbReference type="Proteomes" id="UP001642360"/>
    </source>
</evidence>
<feature type="region of interest" description="Disordered" evidence="1">
    <location>
        <begin position="57"/>
        <end position="119"/>
    </location>
</feature>